<evidence type="ECO:0000256" key="4">
    <source>
        <dbReference type="ARBA" id="ARBA00022967"/>
    </source>
</evidence>
<evidence type="ECO:0000313" key="7">
    <source>
        <dbReference type="EMBL" id="MBK1670136.1"/>
    </source>
</evidence>
<dbReference type="PANTHER" id="PTHR42794:SF1">
    <property type="entry name" value="HEMIN IMPORT ATP-BINDING PROTEIN HMUV"/>
    <property type="match status" value="1"/>
</dbReference>
<dbReference type="Gene3D" id="3.40.50.300">
    <property type="entry name" value="P-loop containing nucleotide triphosphate hydrolases"/>
    <property type="match status" value="1"/>
</dbReference>
<comment type="caution">
    <text evidence="7">The sequence shown here is derived from an EMBL/GenBank/DDBJ whole genome shotgun (WGS) entry which is preliminary data.</text>
</comment>
<comment type="function">
    <text evidence="5">Part of the ABC transporter complex HmuTUV involved in hemin import. Responsible for energy coupling to the transport system.</text>
</comment>
<dbReference type="Proteomes" id="UP001296873">
    <property type="component" value="Unassembled WGS sequence"/>
</dbReference>
<keyword evidence="8" id="KW-1185">Reference proteome</keyword>
<dbReference type="InterPro" id="IPR027417">
    <property type="entry name" value="P-loop_NTPase"/>
</dbReference>
<keyword evidence="4" id="KW-1278">Translocase</keyword>
<name>A0ABS1DJF8_9PROT</name>
<gene>
    <name evidence="7" type="ORF">CKO28_19045</name>
</gene>
<evidence type="ECO:0000256" key="1">
    <source>
        <dbReference type="ARBA" id="ARBA00022448"/>
    </source>
</evidence>
<keyword evidence="2" id="KW-0547">Nucleotide-binding</keyword>
<accession>A0ABS1DJF8</accession>
<dbReference type="RefSeq" id="WP_200342487.1">
    <property type="nucleotide sequence ID" value="NZ_NRRL01000076.1"/>
</dbReference>
<dbReference type="PROSITE" id="PS50893">
    <property type="entry name" value="ABC_TRANSPORTER_2"/>
    <property type="match status" value="1"/>
</dbReference>
<evidence type="ECO:0000256" key="5">
    <source>
        <dbReference type="ARBA" id="ARBA00037066"/>
    </source>
</evidence>
<organism evidence="7 8">
    <name type="scientific">Rhodovibrio sodomensis</name>
    <dbReference type="NCBI Taxonomy" id="1088"/>
    <lineage>
        <taxon>Bacteria</taxon>
        <taxon>Pseudomonadati</taxon>
        <taxon>Pseudomonadota</taxon>
        <taxon>Alphaproteobacteria</taxon>
        <taxon>Rhodospirillales</taxon>
        <taxon>Rhodovibrionaceae</taxon>
        <taxon>Rhodovibrio</taxon>
    </lineage>
</organism>
<evidence type="ECO:0000256" key="3">
    <source>
        <dbReference type="ARBA" id="ARBA00022840"/>
    </source>
</evidence>
<dbReference type="Pfam" id="PF00005">
    <property type="entry name" value="ABC_tran"/>
    <property type="match status" value="1"/>
</dbReference>
<feature type="domain" description="ABC transporter" evidence="6">
    <location>
        <begin position="2"/>
        <end position="243"/>
    </location>
</feature>
<dbReference type="CDD" id="cd03214">
    <property type="entry name" value="ABC_Iron-Siderophores_B12_Hemin"/>
    <property type="match status" value="1"/>
</dbReference>
<keyword evidence="1" id="KW-0813">Transport</keyword>
<dbReference type="EMBL" id="NRRL01000076">
    <property type="protein sequence ID" value="MBK1670136.1"/>
    <property type="molecule type" value="Genomic_DNA"/>
</dbReference>
<evidence type="ECO:0000313" key="8">
    <source>
        <dbReference type="Proteomes" id="UP001296873"/>
    </source>
</evidence>
<evidence type="ECO:0000256" key="2">
    <source>
        <dbReference type="ARBA" id="ARBA00022741"/>
    </source>
</evidence>
<dbReference type="SMART" id="SM00382">
    <property type="entry name" value="AAA"/>
    <property type="match status" value="1"/>
</dbReference>
<dbReference type="InterPro" id="IPR003593">
    <property type="entry name" value="AAA+_ATPase"/>
</dbReference>
<reference evidence="7 8" key="1">
    <citation type="journal article" date="2020" name="Microorganisms">
        <title>Osmotic Adaptation and Compatible Solute Biosynthesis of Phototrophic Bacteria as Revealed from Genome Analyses.</title>
        <authorList>
            <person name="Imhoff J.F."/>
            <person name="Rahn T."/>
            <person name="Kunzel S."/>
            <person name="Keller A."/>
            <person name="Neulinger S.C."/>
        </authorList>
    </citation>
    <scope>NUCLEOTIDE SEQUENCE [LARGE SCALE GENOMIC DNA]</scope>
    <source>
        <strain evidence="7 8">DSM 9895</strain>
    </source>
</reference>
<evidence type="ECO:0000259" key="6">
    <source>
        <dbReference type="PROSITE" id="PS50893"/>
    </source>
</evidence>
<keyword evidence="3 7" id="KW-0067">ATP-binding</keyword>
<sequence>MLAACDVRLTRGGRPVLAGASLALGPGDLVAVIGPNGAGKSSLLQVLSRALVPDRGEVTLDGRALADWHRAEIARRRAVLPQAPNVVFPFRVRDVVALGRSPHAGVSDRLSDRRVVESAMAETGVTHLADRLYATLSGGERQRVHLARVLAQVWVPPDDGSACYLLLDEPTNNLDLAHQHELLRQAHRFAASGGGVLAILHDPNLAAAYADRIAIVRDGQVVVDAAPETALQPATLSEVFGLPVEVIRPDGFARPLIVPAPATVGANALK</sequence>
<dbReference type="SUPFAM" id="SSF52540">
    <property type="entry name" value="P-loop containing nucleoside triphosphate hydrolases"/>
    <property type="match status" value="1"/>
</dbReference>
<dbReference type="InterPro" id="IPR003439">
    <property type="entry name" value="ABC_transporter-like_ATP-bd"/>
</dbReference>
<dbReference type="GO" id="GO:0005524">
    <property type="term" value="F:ATP binding"/>
    <property type="evidence" value="ECO:0007669"/>
    <property type="project" value="UniProtKB-KW"/>
</dbReference>
<dbReference type="PANTHER" id="PTHR42794">
    <property type="entry name" value="HEMIN IMPORT ATP-BINDING PROTEIN HMUV"/>
    <property type="match status" value="1"/>
</dbReference>
<protein>
    <submittedName>
        <fullName evidence="7">Heme ABC transporter ATP-binding protein</fullName>
    </submittedName>
</protein>
<dbReference type="NCBIfam" id="NF010068">
    <property type="entry name" value="PRK13548.1"/>
    <property type="match status" value="1"/>
</dbReference>
<proteinExistence type="predicted"/>